<gene>
    <name evidence="4" type="ORF">B4U80_04908</name>
</gene>
<evidence type="ECO:0000259" key="3">
    <source>
        <dbReference type="PROSITE" id="PS50041"/>
    </source>
</evidence>
<keyword evidence="1" id="KW-1015">Disulfide bond</keyword>
<dbReference type="PROSITE" id="PS50041">
    <property type="entry name" value="C_TYPE_LECTIN_2"/>
    <property type="match status" value="1"/>
</dbReference>
<dbReference type="PROSITE" id="PS00615">
    <property type="entry name" value="C_TYPE_LECTIN_1"/>
    <property type="match status" value="1"/>
</dbReference>
<dbReference type="Gene3D" id="3.10.100.10">
    <property type="entry name" value="Mannose-Binding Protein A, subunit A"/>
    <property type="match status" value="1"/>
</dbReference>
<dbReference type="SMART" id="SM00034">
    <property type="entry name" value="CLECT"/>
    <property type="match status" value="1"/>
</dbReference>
<proteinExistence type="predicted"/>
<dbReference type="InterPro" id="IPR016187">
    <property type="entry name" value="CTDL_fold"/>
</dbReference>
<dbReference type="Proteomes" id="UP000288716">
    <property type="component" value="Unassembled WGS sequence"/>
</dbReference>
<feature type="domain" description="C-type lectin" evidence="3">
    <location>
        <begin position="30"/>
        <end position="144"/>
    </location>
</feature>
<keyword evidence="5" id="KW-1185">Reference proteome</keyword>
<dbReference type="STRING" id="299467.A0A443SMX8"/>
<dbReference type="AlphaFoldDB" id="A0A443SMX8"/>
<evidence type="ECO:0000256" key="2">
    <source>
        <dbReference type="SAM" id="SignalP"/>
    </source>
</evidence>
<dbReference type="InterPro" id="IPR050111">
    <property type="entry name" value="C-type_lectin/snaclec_domain"/>
</dbReference>
<feature type="chain" id="PRO_5019107847" evidence="2">
    <location>
        <begin position="21"/>
        <end position="223"/>
    </location>
</feature>
<dbReference type="EMBL" id="NCKV01001169">
    <property type="protein sequence ID" value="RWS28878.1"/>
    <property type="molecule type" value="Genomic_DNA"/>
</dbReference>
<name>A0A443SMX8_9ACAR</name>
<evidence type="ECO:0000313" key="5">
    <source>
        <dbReference type="Proteomes" id="UP000288716"/>
    </source>
</evidence>
<dbReference type="SUPFAM" id="SSF56436">
    <property type="entry name" value="C-type lectin-like"/>
    <property type="match status" value="1"/>
</dbReference>
<dbReference type="VEuPathDB" id="VectorBase:LDEU003163"/>
<evidence type="ECO:0000313" key="4">
    <source>
        <dbReference type="EMBL" id="RWS28878.1"/>
    </source>
</evidence>
<comment type="caution">
    <text evidence="4">The sequence shown here is derived from an EMBL/GenBank/DDBJ whole genome shotgun (WGS) entry which is preliminary data.</text>
</comment>
<protein>
    <submittedName>
        <fullName evidence="4">Ladderlectin-like protein</fullName>
    </submittedName>
</protein>
<dbReference type="Pfam" id="PF00059">
    <property type="entry name" value="Lectin_C"/>
    <property type="match status" value="1"/>
</dbReference>
<keyword evidence="2" id="KW-0732">Signal</keyword>
<dbReference type="PANTHER" id="PTHR22803">
    <property type="entry name" value="MANNOSE, PHOSPHOLIPASE, LECTIN RECEPTOR RELATED"/>
    <property type="match status" value="1"/>
</dbReference>
<dbReference type="OrthoDB" id="7357196at2759"/>
<dbReference type="InterPro" id="IPR016186">
    <property type="entry name" value="C-type_lectin-like/link_sf"/>
</dbReference>
<sequence length="223" mass="26206">MNKIHLIVLLITHLCINCYSEYTGRQVVRHIDGCFFSEGVYRNFYQMKQYCESIDGSLVPIHSFHDNALLRRAFPSDVTFLGACRRDKKWDWVDKKPHSFDFWKDNEPNNAGGHENCIEFINGGQHDGKWNDVSCHRRMYTVCKIRDCEAFVAKEKELERKELENNMEKSFKKIISSMNAELLASLKSNFTNFANDVHRRINETLLEMTSEITEDLRRKSKLN</sequence>
<accession>A0A443SMX8</accession>
<dbReference type="InterPro" id="IPR001304">
    <property type="entry name" value="C-type_lectin-like"/>
</dbReference>
<organism evidence="4 5">
    <name type="scientific">Leptotrombidium deliense</name>
    <dbReference type="NCBI Taxonomy" id="299467"/>
    <lineage>
        <taxon>Eukaryota</taxon>
        <taxon>Metazoa</taxon>
        <taxon>Ecdysozoa</taxon>
        <taxon>Arthropoda</taxon>
        <taxon>Chelicerata</taxon>
        <taxon>Arachnida</taxon>
        <taxon>Acari</taxon>
        <taxon>Acariformes</taxon>
        <taxon>Trombidiformes</taxon>
        <taxon>Prostigmata</taxon>
        <taxon>Anystina</taxon>
        <taxon>Parasitengona</taxon>
        <taxon>Trombiculoidea</taxon>
        <taxon>Trombiculidae</taxon>
        <taxon>Leptotrombidium</taxon>
    </lineage>
</organism>
<reference evidence="4 5" key="1">
    <citation type="journal article" date="2018" name="Gigascience">
        <title>Genomes of trombidid mites reveal novel predicted allergens and laterally-transferred genes associated with secondary metabolism.</title>
        <authorList>
            <person name="Dong X."/>
            <person name="Chaisiri K."/>
            <person name="Xia D."/>
            <person name="Armstrong S.D."/>
            <person name="Fang Y."/>
            <person name="Donnelly M.J."/>
            <person name="Kadowaki T."/>
            <person name="McGarry J.W."/>
            <person name="Darby A.C."/>
            <person name="Makepeace B.L."/>
        </authorList>
    </citation>
    <scope>NUCLEOTIDE SEQUENCE [LARGE SCALE GENOMIC DNA]</scope>
    <source>
        <strain evidence="4">UoL-UT</strain>
    </source>
</reference>
<feature type="signal peptide" evidence="2">
    <location>
        <begin position="1"/>
        <end position="20"/>
    </location>
</feature>
<dbReference type="InterPro" id="IPR018378">
    <property type="entry name" value="C-type_lectin_CS"/>
</dbReference>
<evidence type="ECO:0000256" key="1">
    <source>
        <dbReference type="ARBA" id="ARBA00023157"/>
    </source>
</evidence>